<dbReference type="HOGENOM" id="CLU_2816868_0_0_1"/>
<evidence type="ECO:0000313" key="1">
    <source>
        <dbReference type="EnsemblPlants" id="OPUNC02G17840.1"/>
    </source>
</evidence>
<keyword evidence="2" id="KW-1185">Reference proteome</keyword>
<sequence length="67" mass="7954">MYSARWSCHEASKGSVVVPETVSLQVWRYRGMRRWGKWVAEIRDPRKLGGARLARYLRHRRGRGTRL</sequence>
<evidence type="ECO:0000313" key="2">
    <source>
        <dbReference type="Proteomes" id="UP000026962"/>
    </source>
</evidence>
<reference evidence="1" key="2">
    <citation type="submission" date="2018-05" db="EMBL/GenBank/DDBJ databases">
        <title>OpunRS2 (Oryza punctata Reference Sequence Version 2).</title>
        <authorList>
            <person name="Zhang J."/>
            <person name="Kudrna D."/>
            <person name="Lee S."/>
            <person name="Talag J."/>
            <person name="Welchert J."/>
            <person name="Wing R.A."/>
        </authorList>
    </citation>
    <scope>NUCLEOTIDE SEQUENCE [LARGE SCALE GENOMIC DNA]</scope>
</reference>
<dbReference type="AlphaFoldDB" id="A0A0E0K0W7"/>
<proteinExistence type="predicted"/>
<dbReference type="EnsemblPlants" id="OPUNC02G17840.1">
    <property type="protein sequence ID" value="OPUNC02G17840.1"/>
    <property type="gene ID" value="OPUNC02G17840"/>
</dbReference>
<evidence type="ECO:0008006" key="3">
    <source>
        <dbReference type="Google" id="ProtNLM"/>
    </source>
</evidence>
<protein>
    <recommendedName>
        <fullName evidence="3">AP2/ERF domain-containing protein</fullName>
    </recommendedName>
</protein>
<accession>A0A0E0K0W7</accession>
<name>A0A0E0K0W7_ORYPU</name>
<dbReference type="Gramene" id="OPUNC02G17840.1">
    <property type="protein sequence ID" value="OPUNC02G17840.1"/>
    <property type="gene ID" value="OPUNC02G17840"/>
</dbReference>
<organism evidence="1">
    <name type="scientific">Oryza punctata</name>
    <name type="common">Red rice</name>
    <dbReference type="NCBI Taxonomy" id="4537"/>
    <lineage>
        <taxon>Eukaryota</taxon>
        <taxon>Viridiplantae</taxon>
        <taxon>Streptophyta</taxon>
        <taxon>Embryophyta</taxon>
        <taxon>Tracheophyta</taxon>
        <taxon>Spermatophyta</taxon>
        <taxon>Magnoliopsida</taxon>
        <taxon>Liliopsida</taxon>
        <taxon>Poales</taxon>
        <taxon>Poaceae</taxon>
        <taxon>BOP clade</taxon>
        <taxon>Oryzoideae</taxon>
        <taxon>Oryzeae</taxon>
        <taxon>Oryzinae</taxon>
        <taxon>Oryza</taxon>
    </lineage>
</organism>
<reference evidence="1" key="1">
    <citation type="submission" date="2015-04" db="UniProtKB">
        <authorList>
            <consortium name="EnsemblPlants"/>
        </authorList>
    </citation>
    <scope>IDENTIFICATION</scope>
</reference>
<dbReference type="Proteomes" id="UP000026962">
    <property type="component" value="Chromosome 2"/>
</dbReference>